<sequence>MRLEVNHVSKSFAGVGPHDVVDVLDDVSLIASAGEFVCIVGPSGCGKSTLLRLVAGLEVPTKGSVLLDGTKVEGPSPRRGMVFQRPTLFPWLTVRKNIAFGPRMCGEDGDLERRIDRMLELAGLRDFADVYPHQLSGGMAQRIALVRAIINDPEVMLLDEPLGALDAFTRMGMQDTILAMWQDKNDVILMVTHDVDEAIYMGTRVIVMSPAPTHVVKAIQIDLDYPRNRAGGEFTAYRNQILSLLNFGRVSS</sequence>
<evidence type="ECO:0000256" key="1">
    <source>
        <dbReference type="ARBA" id="ARBA00022448"/>
    </source>
</evidence>
<dbReference type="SUPFAM" id="SSF52540">
    <property type="entry name" value="P-loop containing nucleoside triphosphate hydrolases"/>
    <property type="match status" value="1"/>
</dbReference>
<gene>
    <name evidence="5" type="ORF">HMPREF1316_2460</name>
</gene>
<feature type="domain" description="ABC transporter" evidence="4">
    <location>
        <begin position="3"/>
        <end position="235"/>
    </location>
</feature>
<protein>
    <submittedName>
        <fullName evidence="5">ABC transporter, ATP-binding protein</fullName>
    </submittedName>
</protein>
<dbReference type="Pfam" id="PF00005">
    <property type="entry name" value="ABC_tran"/>
    <property type="match status" value="1"/>
</dbReference>
<evidence type="ECO:0000256" key="3">
    <source>
        <dbReference type="ARBA" id="ARBA00022840"/>
    </source>
</evidence>
<dbReference type="PROSITE" id="PS50893">
    <property type="entry name" value="ABC_TRANSPORTER_2"/>
    <property type="match status" value="1"/>
</dbReference>
<evidence type="ECO:0000313" key="6">
    <source>
        <dbReference type="Proteomes" id="UP000016638"/>
    </source>
</evidence>
<dbReference type="SMART" id="SM00382">
    <property type="entry name" value="AAA"/>
    <property type="match status" value="1"/>
</dbReference>
<dbReference type="EMBL" id="AWEZ01000048">
    <property type="protein sequence ID" value="ERL07984.1"/>
    <property type="molecule type" value="Genomic_DNA"/>
</dbReference>
<dbReference type="GO" id="GO:0005524">
    <property type="term" value="F:ATP binding"/>
    <property type="evidence" value="ECO:0007669"/>
    <property type="project" value="UniProtKB-KW"/>
</dbReference>
<dbReference type="CDD" id="cd03293">
    <property type="entry name" value="ABC_NrtD_SsuB_transporters"/>
    <property type="match status" value="1"/>
</dbReference>
<dbReference type="Proteomes" id="UP000016638">
    <property type="component" value="Unassembled WGS sequence"/>
</dbReference>
<organism evidence="5 6">
    <name type="scientific">Olsenella profusa F0195</name>
    <dbReference type="NCBI Taxonomy" id="1125712"/>
    <lineage>
        <taxon>Bacteria</taxon>
        <taxon>Bacillati</taxon>
        <taxon>Actinomycetota</taxon>
        <taxon>Coriobacteriia</taxon>
        <taxon>Coriobacteriales</taxon>
        <taxon>Atopobiaceae</taxon>
        <taxon>Olsenella</taxon>
    </lineage>
</organism>
<evidence type="ECO:0000256" key="2">
    <source>
        <dbReference type="ARBA" id="ARBA00022741"/>
    </source>
</evidence>
<name>U2T4K5_9ACTN</name>
<accession>U2T4K5</accession>
<dbReference type="AlphaFoldDB" id="U2T4K5"/>
<dbReference type="Gene3D" id="3.40.50.300">
    <property type="entry name" value="P-loop containing nucleotide triphosphate hydrolases"/>
    <property type="match status" value="1"/>
</dbReference>
<dbReference type="InterPro" id="IPR003439">
    <property type="entry name" value="ABC_transporter-like_ATP-bd"/>
</dbReference>
<dbReference type="InterPro" id="IPR050166">
    <property type="entry name" value="ABC_transporter_ATP-bind"/>
</dbReference>
<evidence type="ECO:0000259" key="4">
    <source>
        <dbReference type="PROSITE" id="PS50893"/>
    </source>
</evidence>
<comment type="caution">
    <text evidence="5">The sequence shown here is derived from an EMBL/GenBank/DDBJ whole genome shotgun (WGS) entry which is preliminary data.</text>
</comment>
<keyword evidence="6" id="KW-1185">Reference proteome</keyword>
<dbReference type="InterPro" id="IPR017871">
    <property type="entry name" value="ABC_transporter-like_CS"/>
</dbReference>
<dbReference type="RefSeq" id="WP_021726339.1">
    <property type="nucleotide sequence ID" value="NZ_AWEZ01000048.1"/>
</dbReference>
<dbReference type="GO" id="GO:0016887">
    <property type="term" value="F:ATP hydrolysis activity"/>
    <property type="evidence" value="ECO:0007669"/>
    <property type="project" value="InterPro"/>
</dbReference>
<proteinExistence type="predicted"/>
<dbReference type="PANTHER" id="PTHR42788:SF19">
    <property type="entry name" value="ALIPHATIC SULFONATES IMPORT ATP-BINDING PROTEIN SSUB 2"/>
    <property type="match status" value="1"/>
</dbReference>
<dbReference type="eggNOG" id="COG1116">
    <property type="taxonomic scope" value="Bacteria"/>
</dbReference>
<dbReference type="PANTHER" id="PTHR42788">
    <property type="entry name" value="TAURINE IMPORT ATP-BINDING PROTEIN-RELATED"/>
    <property type="match status" value="1"/>
</dbReference>
<dbReference type="InterPro" id="IPR003593">
    <property type="entry name" value="AAA+_ATPase"/>
</dbReference>
<keyword evidence="1" id="KW-0813">Transport</keyword>
<dbReference type="STRING" id="1125712.HMPREF1316_2460"/>
<keyword evidence="3 5" id="KW-0067">ATP-binding</keyword>
<dbReference type="InterPro" id="IPR027417">
    <property type="entry name" value="P-loop_NTPase"/>
</dbReference>
<evidence type="ECO:0000313" key="5">
    <source>
        <dbReference type="EMBL" id="ERL07984.1"/>
    </source>
</evidence>
<dbReference type="PROSITE" id="PS00211">
    <property type="entry name" value="ABC_TRANSPORTER_1"/>
    <property type="match status" value="1"/>
</dbReference>
<reference evidence="5 6" key="1">
    <citation type="submission" date="2013-08" db="EMBL/GenBank/DDBJ databases">
        <authorList>
            <person name="Durkin A.S."/>
            <person name="Haft D.R."/>
            <person name="McCorrison J."/>
            <person name="Torralba M."/>
            <person name="Gillis M."/>
            <person name="Haft D.H."/>
            <person name="Methe B."/>
            <person name="Sutton G."/>
            <person name="Nelson K.E."/>
        </authorList>
    </citation>
    <scope>NUCLEOTIDE SEQUENCE [LARGE SCALE GENOMIC DNA]</scope>
    <source>
        <strain evidence="5 6">F0195</strain>
    </source>
</reference>
<dbReference type="OrthoDB" id="8773773at2"/>
<keyword evidence="2" id="KW-0547">Nucleotide-binding</keyword>
<dbReference type="PATRIC" id="fig|1125712.3.peg.1463"/>